<dbReference type="InParanoid" id="A2FEV1"/>
<organism evidence="2 3">
    <name type="scientific">Trichomonas vaginalis (strain ATCC PRA-98 / G3)</name>
    <dbReference type="NCBI Taxonomy" id="412133"/>
    <lineage>
        <taxon>Eukaryota</taxon>
        <taxon>Metamonada</taxon>
        <taxon>Parabasalia</taxon>
        <taxon>Trichomonadida</taxon>
        <taxon>Trichomonadidae</taxon>
        <taxon>Trichomonas</taxon>
    </lineage>
</organism>
<dbReference type="KEGG" id="tva:4754327"/>
<feature type="transmembrane region" description="Helical" evidence="1">
    <location>
        <begin position="200"/>
        <end position="224"/>
    </location>
</feature>
<proteinExistence type="predicted"/>
<gene>
    <name evidence="2" type="ORF">TVAG_041570</name>
</gene>
<keyword evidence="1" id="KW-1133">Transmembrane helix</keyword>
<keyword evidence="1" id="KW-0812">Transmembrane</keyword>
<dbReference type="OrthoDB" id="10655518at2759"/>
<evidence type="ECO:0000313" key="2">
    <source>
        <dbReference type="EMBL" id="EAX96555.1"/>
    </source>
</evidence>
<reference evidence="2" key="1">
    <citation type="submission" date="2006-10" db="EMBL/GenBank/DDBJ databases">
        <authorList>
            <person name="Amadeo P."/>
            <person name="Zhao Q."/>
            <person name="Wortman J."/>
            <person name="Fraser-Liggett C."/>
            <person name="Carlton J."/>
        </authorList>
    </citation>
    <scope>NUCLEOTIDE SEQUENCE</scope>
    <source>
        <strain evidence="2">G3</strain>
    </source>
</reference>
<protein>
    <submittedName>
        <fullName evidence="2">Uncharacterized protein</fullName>
    </submittedName>
</protein>
<dbReference type="VEuPathDB" id="TrichDB:TVAG_041570"/>
<dbReference type="AlphaFoldDB" id="A2FEV1"/>
<keyword evidence="1" id="KW-0472">Membrane</keyword>
<name>A2FEV1_TRIV3</name>
<dbReference type="VEuPathDB" id="TrichDB:TVAGG3_0702580"/>
<evidence type="ECO:0000256" key="1">
    <source>
        <dbReference type="SAM" id="Phobius"/>
    </source>
</evidence>
<dbReference type="RefSeq" id="XP_001309485.1">
    <property type="nucleotide sequence ID" value="XM_001309484.1"/>
</dbReference>
<evidence type="ECO:0000313" key="3">
    <source>
        <dbReference type="Proteomes" id="UP000001542"/>
    </source>
</evidence>
<reference evidence="2" key="2">
    <citation type="journal article" date="2007" name="Science">
        <title>Draft genome sequence of the sexually transmitted pathogen Trichomonas vaginalis.</title>
        <authorList>
            <person name="Carlton J.M."/>
            <person name="Hirt R.P."/>
            <person name="Silva J.C."/>
            <person name="Delcher A.L."/>
            <person name="Schatz M."/>
            <person name="Zhao Q."/>
            <person name="Wortman J.R."/>
            <person name="Bidwell S.L."/>
            <person name="Alsmark U.C.M."/>
            <person name="Besteiro S."/>
            <person name="Sicheritz-Ponten T."/>
            <person name="Noel C.J."/>
            <person name="Dacks J.B."/>
            <person name="Foster P.G."/>
            <person name="Simillion C."/>
            <person name="Van de Peer Y."/>
            <person name="Miranda-Saavedra D."/>
            <person name="Barton G.J."/>
            <person name="Westrop G.D."/>
            <person name="Mueller S."/>
            <person name="Dessi D."/>
            <person name="Fiori P.L."/>
            <person name="Ren Q."/>
            <person name="Paulsen I."/>
            <person name="Zhang H."/>
            <person name="Bastida-Corcuera F.D."/>
            <person name="Simoes-Barbosa A."/>
            <person name="Brown M.T."/>
            <person name="Hayes R.D."/>
            <person name="Mukherjee M."/>
            <person name="Okumura C.Y."/>
            <person name="Schneider R."/>
            <person name="Smith A.J."/>
            <person name="Vanacova S."/>
            <person name="Villalvazo M."/>
            <person name="Haas B.J."/>
            <person name="Pertea M."/>
            <person name="Feldblyum T.V."/>
            <person name="Utterback T.R."/>
            <person name="Shu C.L."/>
            <person name="Osoegawa K."/>
            <person name="de Jong P.J."/>
            <person name="Hrdy I."/>
            <person name="Horvathova L."/>
            <person name="Zubacova Z."/>
            <person name="Dolezal P."/>
            <person name="Malik S.B."/>
            <person name="Logsdon J.M. Jr."/>
            <person name="Henze K."/>
            <person name="Gupta A."/>
            <person name="Wang C.C."/>
            <person name="Dunne R.L."/>
            <person name="Upcroft J.A."/>
            <person name="Upcroft P."/>
            <person name="White O."/>
            <person name="Salzberg S.L."/>
            <person name="Tang P."/>
            <person name="Chiu C.-H."/>
            <person name="Lee Y.-S."/>
            <person name="Embley T.M."/>
            <person name="Coombs G.H."/>
            <person name="Mottram J.C."/>
            <person name="Tachezy J."/>
            <person name="Fraser-Liggett C.M."/>
            <person name="Johnson P.J."/>
        </authorList>
    </citation>
    <scope>NUCLEOTIDE SEQUENCE [LARGE SCALE GENOMIC DNA]</scope>
    <source>
        <strain evidence="2">G3</strain>
    </source>
</reference>
<dbReference type="EMBL" id="DS113753">
    <property type="protein sequence ID" value="EAX96555.1"/>
    <property type="molecule type" value="Genomic_DNA"/>
</dbReference>
<sequence length="227" mass="26022">MEYYEQIPFLISIPLYPDPSSPYDKLYGLPHDMIPVQTNSTNLTFSTTFLSGYSSNVDLYLFHNFWGYNFELQATDSTGRIVLDTDFSLNQNLSNPQKSNISRSLLLNNPIKIYGKDIVEIFCPYETQITDKLGLNSTSQLIFANINPNVSSLHLGSYNFKTLSNDLSFTFTNFTAYPYDYVSIPQAYITGYRETNKKNFLITGPTLFVIFVILFFVTIFLAYVSYE</sequence>
<accession>A2FEV1</accession>
<keyword evidence="3" id="KW-1185">Reference proteome</keyword>
<dbReference type="Proteomes" id="UP000001542">
    <property type="component" value="Unassembled WGS sequence"/>
</dbReference>